<protein>
    <submittedName>
        <fullName evidence="1">Uncharacterized protein</fullName>
    </submittedName>
</protein>
<dbReference type="RefSeq" id="WP_211272532.1">
    <property type="nucleotide sequence ID" value="NZ_JBHSHF010000002.1"/>
</dbReference>
<proteinExistence type="predicted"/>
<name>A0A1L8QXA1_9ENTE</name>
<sequence length="375" mass="43367">MGDKIEIIDEPNIPENDTENSLIIFKTDIDKYGRDIMEMSDFFDGYVQQMAIKLREDSSLKLVRDLPVSNLGIINEVVHHANIIMNQGITLIPDFDSLPNDINEKLGSKLYSIADSKQVDGNLRPVILDENGVRIKDITLKKITKKVDNIETVRSISNQLQMKQIYAKLADIQEFQMYQIETDRDRDFIVPFLDARSLILESKSRKTKDEQIRLVREADGKIRTALAAIYQNIDTTSKSFAKKVNYPFLQPFGNQLNTYMRFLTDDLQLATKYVGVRMQLLEYIGDSDASKEVLQQYHHVVYDFLTKPLTKKGLPAATLMHDYFPYDKTNINCWHTFSTEMIPTIELNMEKLRLNDKDDVEEEIYIVSLEDSENE</sequence>
<dbReference type="Proteomes" id="UP000182149">
    <property type="component" value="Unassembled WGS sequence"/>
</dbReference>
<dbReference type="AlphaFoldDB" id="A0A1L8QXA1"/>
<evidence type="ECO:0000313" key="2">
    <source>
        <dbReference type="Proteomes" id="UP000182149"/>
    </source>
</evidence>
<dbReference type="EMBL" id="JXKD01000001">
    <property type="protein sequence ID" value="OJG12105.1"/>
    <property type="molecule type" value="Genomic_DNA"/>
</dbReference>
<organism evidence="1 2">
    <name type="scientific">Enterococcus aquimarinus</name>
    <dbReference type="NCBI Taxonomy" id="328396"/>
    <lineage>
        <taxon>Bacteria</taxon>
        <taxon>Bacillati</taxon>
        <taxon>Bacillota</taxon>
        <taxon>Bacilli</taxon>
        <taxon>Lactobacillales</taxon>
        <taxon>Enterococcaceae</taxon>
        <taxon>Enterococcus</taxon>
    </lineage>
</organism>
<reference evidence="1 2" key="1">
    <citation type="submission" date="2014-12" db="EMBL/GenBank/DDBJ databases">
        <title>Draft genome sequences of 29 type strains of Enterococci.</title>
        <authorList>
            <person name="Zhong Z."/>
            <person name="Sun Z."/>
            <person name="Liu W."/>
            <person name="Zhang W."/>
            <person name="Zhang H."/>
        </authorList>
    </citation>
    <scope>NUCLEOTIDE SEQUENCE [LARGE SCALE GENOMIC DNA]</scope>
    <source>
        <strain evidence="1 2">DSM 17690</strain>
    </source>
</reference>
<accession>A0A1L8QXA1</accession>
<evidence type="ECO:0000313" key="1">
    <source>
        <dbReference type="EMBL" id="OJG12105.1"/>
    </source>
</evidence>
<comment type="caution">
    <text evidence="1">The sequence shown here is derived from an EMBL/GenBank/DDBJ whole genome shotgun (WGS) entry which is preliminary data.</text>
</comment>
<gene>
    <name evidence="1" type="ORF">RU93_GL000035</name>
</gene>
<keyword evidence="2" id="KW-1185">Reference proteome</keyword>